<feature type="compositionally biased region" description="Basic and acidic residues" evidence="2">
    <location>
        <begin position="1"/>
        <end position="26"/>
    </location>
</feature>
<dbReference type="AlphaFoldDB" id="A0A430FPW3"/>
<evidence type="ECO:0000256" key="2">
    <source>
        <dbReference type="SAM" id="MobiDB-lite"/>
    </source>
</evidence>
<accession>A0A430FPW3</accession>
<keyword evidence="5" id="KW-1185">Reference proteome</keyword>
<dbReference type="RefSeq" id="WP_125963559.1">
    <property type="nucleotide sequence ID" value="NZ_QXGM01000002.1"/>
</dbReference>
<feature type="transmembrane region" description="Helical" evidence="3">
    <location>
        <begin position="304"/>
        <end position="327"/>
    </location>
</feature>
<evidence type="ECO:0000256" key="3">
    <source>
        <dbReference type="SAM" id="Phobius"/>
    </source>
</evidence>
<feature type="compositionally biased region" description="Basic and acidic residues" evidence="2">
    <location>
        <begin position="59"/>
        <end position="69"/>
    </location>
</feature>
<keyword evidence="3" id="KW-0812">Transmembrane</keyword>
<keyword evidence="3" id="KW-0472">Membrane</keyword>
<feature type="coiled-coil region" evidence="1">
    <location>
        <begin position="494"/>
        <end position="521"/>
    </location>
</feature>
<dbReference type="OrthoDB" id="3230572at2"/>
<feature type="region of interest" description="Disordered" evidence="2">
    <location>
        <begin position="533"/>
        <end position="552"/>
    </location>
</feature>
<keyword evidence="3" id="KW-1133">Transmembrane helix</keyword>
<feature type="compositionally biased region" description="Low complexity" evidence="2">
    <location>
        <begin position="126"/>
        <end position="141"/>
    </location>
</feature>
<name>A0A430FPW3_9BIFI</name>
<protein>
    <submittedName>
        <fullName evidence="4">Erythrocyte binding protein</fullName>
    </submittedName>
</protein>
<evidence type="ECO:0000256" key="1">
    <source>
        <dbReference type="SAM" id="Coils"/>
    </source>
</evidence>
<feature type="compositionally biased region" description="Basic and acidic residues" evidence="2">
    <location>
        <begin position="78"/>
        <end position="88"/>
    </location>
</feature>
<keyword evidence="1" id="KW-0175">Coiled coil</keyword>
<feature type="region of interest" description="Disordered" evidence="2">
    <location>
        <begin position="234"/>
        <end position="271"/>
    </location>
</feature>
<evidence type="ECO:0000313" key="5">
    <source>
        <dbReference type="Proteomes" id="UP000287609"/>
    </source>
</evidence>
<dbReference type="EMBL" id="QXGM01000002">
    <property type="protein sequence ID" value="RSX54870.1"/>
    <property type="molecule type" value="Genomic_DNA"/>
</dbReference>
<feature type="compositionally biased region" description="Basic and acidic residues" evidence="2">
    <location>
        <begin position="543"/>
        <end position="552"/>
    </location>
</feature>
<organism evidence="4 5">
    <name type="scientific">Bifidobacterium dolichotidis</name>
    <dbReference type="NCBI Taxonomy" id="2306976"/>
    <lineage>
        <taxon>Bacteria</taxon>
        <taxon>Bacillati</taxon>
        <taxon>Actinomycetota</taxon>
        <taxon>Actinomycetes</taxon>
        <taxon>Bifidobacteriales</taxon>
        <taxon>Bifidobacteriaceae</taxon>
        <taxon>Bifidobacterium</taxon>
    </lineage>
</organism>
<feature type="region of interest" description="Disordered" evidence="2">
    <location>
        <begin position="1"/>
        <end position="149"/>
    </location>
</feature>
<evidence type="ECO:0000313" key="4">
    <source>
        <dbReference type="EMBL" id="RSX54870.1"/>
    </source>
</evidence>
<sequence length="552" mass="61759">MHDNRPDNQQDVNDDVRDEARDKQDNEALEAQQAHSVNTHVSDMRTEESEQATQSADTHVSDMRTEEAKQVTQSADTHVSDMRTEEAKQATQSADTHVSDMRTEESEQATQSADTHVSDMDEEEAAVSADAVTATDVSTSANPSITDTHVSDMSTKKKASYDIESAVVLGSDDQETTQFNVGAIAQQSDEQPTTNYHFSFNADASNTADAMDLAINDEPGVGESTEDIPLNRFGRSGLGLDDESQSPAFSDVTEAEEETPIDPEHATSETQILDPADMRQLAAAHKRRNHQNQDVVAGKNLSRLLVAIAAFLAFVVVAFGVAGIVHANARHRLEEARQTCMSEYKKAKQQKQKFEDYLGKEAQEAEQISDQDVADPSTVKDLANEMKAQGPQLTHCNVPSMDLMQKHIETLQQQENWYDYHYKKLEQGVQRVKDSNEELRVGQVQEELSAAIQKARTTLVSSEGHVTDQYLWDHLNDLIIKADEAKNSHKLLELTKIKQDLENVEQSVIDSRNEQMRIEENAARYRALQEANRRAFNQQRTQQDQHHDKNTD</sequence>
<dbReference type="Proteomes" id="UP000287609">
    <property type="component" value="Unassembled WGS sequence"/>
</dbReference>
<gene>
    <name evidence="4" type="ORF">D2E26_0924</name>
</gene>
<comment type="caution">
    <text evidence="4">The sequence shown here is derived from an EMBL/GenBank/DDBJ whole genome shotgun (WGS) entry which is preliminary data.</text>
</comment>
<proteinExistence type="predicted"/>
<reference evidence="4 5" key="1">
    <citation type="submission" date="2018-09" db="EMBL/GenBank/DDBJ databases">
        <title>Characterization of the phylogenetic diversity of five novel species belonging to the genus Bifidobacterium.</title>
        <authorList>
            <person name="Lugli G.A."/>
            <person name="Duranti S."/>
            <person name="Milani C."/>
        </authorList>
    </citation>
    <scope>NUCLEOTIDE SEQUENCE [LARGE SCALE GENOMIC DNA]</scope>
    <source>
        <strain evidence="4 5">2036B</strain>
    </source>
</reference>